<evidence type="ECO:0000313" key="3">
    <source>
        <dbReference type="Proteomes" id="UP000034881"/>
    </source>
</evidence>
<gene>
    <name evidence="2" type="ORF">UT77_C0001G0095</name>
</gene>
<dbReference type="EMBL" id="LBYB01000001">
    <property type="protein sequence ID" value="KKR42644.1"/>
    <property type="molecule type" value="Genomic_DNA"/>
</dbReference>
<comment type="caution">
    <text evidence="2">The sequence shown here is derived from an EMBL/GenBank/DDBJ whole genome shotgun (WGS) entry which is preliminary data.</text>
</comment>
<name>A0A0G0QQF0_9BACT</name>
<dbReference type="Proteomes" id="UP000034881">
    <property type="component" value="Unassembled WGS sequence"/>
</dbReference>
<dbReference type="PATRIC" id="fig|1618431.3.peg.95"/>
<protein>
    <recommendedName>
        <fullName evidence="1">DUF5672 domain-containing protein</fullName>
    </recommendedName>
</protein>
<dbReference type="Pfam" id="PF18922">
    <property type="entry name" value="DUF5672"/>
    <property type="match status" value="1"/>
</dbReference>
<proteinExistence type="predicted"/>
<evidence type="ECO:0000259" key="1">
    <source>
        <dbReference type="Pfam" id="PF18922"/>
    </source>
</evidence>
<sequence>MTKINNRLVIVIPTHRPNLTAEDKISLSHLKKHLPQYDTFFVIPESISSKAFTSCGYKVVKVNRNFFGTLRKANEMYLSVEFYEIFRNYDYMLIYQLDALIFSNQLEKWTKSGYDFIAAPWFNSVIGYLSYKKGYPSSGGNGGFSLRNIQKFLKILRIVNKTATRKSKNPFTRKLWFLMALLSGKSHKMWLNAPADNYPFNEDGFWSLEAPKYDSTFKVPPFQIAIQFAFERFPHKCFIINKGKLPFGCHAWKKYDEEFWKPYILK</sequence>
<reference evidence="2 3" key="1">
    <citation type="journal article" date="2015" name="Nature">
        <title>rRNA introns, odd ribosomes, and small enigmatic genomes across a large radiation of phyla.</title>
        <authorList>
            <person name="Brown C.T."/>
            <person name="Hug L.A."/>
            <person name="Thomas B.C."/>
            <person name="Sharon I."/>
            <person name="Castelle C.J."/>
            <person name="Singh A."/>
            <person name="Wilkins M.J."/>
            <person name="Williams K.H."/>
            <person name="Banfield J.F."/>
        </authorList>
    </citation>
    <scope>NUCLEOTIDE SEQUENCE [LARGE SCALE GENOMIC DNA]</scope>
</reference>
<dbReference type="AlphaFoldDB" id="A0A0G0QQF0"/>
<evidence type="ECO:0000313" key="2">
    <source>
        <dbReference type="EMBL" id="KKR42644.1"/>
    </source>
</evidence>
<organism evidence="2 3">
    <name type="scientific">Candidatus Daviesbacteria bacterium GW2011_GWC2_40_12</name>
    <dbReference type="NCBI Taxonomy" id="1618431"/>
    <lineage>
        <taxon>Bacteria</taxon>
        <taxon>Candidatus Daviesiibacteriota</taxon>
    </lineage>
</organism>
<feature type="domain" description="DUF5672" evidence="1">
    <location>
        <begin position="57"/>
        <end position="250"/>
    </location>
</feature>
<accession>A0A0G0QQF0</accession>
<dbReference type="InterPro" id="IPR043729">
    <property type="entry name" value="DUF5672"/>
</dbReference>